<evidence type="ECO:0000313" key="5">
    <source>
        <dbReference type="EMBL" id="KAF9892547.1"/>
    </source>
</evidence>
<dbReference type="PANTHER" id="PTHR12415">
    <property type="entry name" value="TYROSYL-DNA PHOSPHODIESTERASE 1"/>
    <property type="match status" value="1"/>
</dbReference>
<organism evidence="5 6">
    <name type="scientific">Aspergillus nanangensis</name>
    <dbReference type="NCBI Taxonomy" id="2582783"/>
    <lineage>
        <taxon>Eukaryota</taxon>
        <taxon>Fungi</taxon>
        <taxon>Dikarya</taxon>
        <taxon>Ascomycota</taxon>
        <taxon>Pezizomycotina</taxon>
        <taxon>Eurotiomycetes</taxon>
        <taxon>Eurotiomycetidae</taxon>
        <taxon>Eurotiales</taxon>
        <taxon>Aspergillaceae</taxon>
        <taxon>Aspergillus</taxon>
        <taxon>Aspergillus subgen. Circumdati</taxon>
    </lineage>
</organism>
<dbReference type="GO" id="GO:0006281">
    <property type="term" value="P:DNA repair"/>
    <property type="evidence" value="ECO:0007669"/>
    <property type="project" value="InterPro"/>
</dbReference>
<evidence type="ECO:0000256" key="2">
    <source>
        <dbReference type="PIRSR" id="PIRSR610347-2"/>
    </source>
</evidence>
<dbReference type="GO" id="GO:0017005">
    <property type="term" value="F:3'-tyrosyl-DNA phosphodiesterase activity"/>
    <property type="evidence" value="ECO:0007669"/>
    <property type="project" value="TreeGrafter"/>
</dbReference>
<proteinExistence type="predicted"/>
<dbReference type="SUPFAM" id="SSF56024">
    <property type="entry name" value="Phospholipase D/nuclease"/>
    <property type="match status" value="2"/>
</dbReference>
<dbReference type="EMBL" id="VCAU01000012">
    <property type="protein sequence ID" value="KAF9892547.1"/>
    <property type="molecule type" value="Genomic_DNA"/>
</dbReference>
<dbReference type="AlphaFoldDB" id="A0AAD4CVM1"/>
<reference evidence="5" key="2">
    <citation type="submission" date="2020-02" db="EMBL/GenBank/DDBJ databases">
        <authorList>
            <person name="Gilchrist C.L.M."/>
            <person name="Chooi Y.-H."/>
        </authorList>
    </citation>
    <scope>NUCLEOTIDE SEQUENCE</scope>
    <source>
        <strain evidence="5">MST-FP2251</strain>
    </source>
</reference>
<dbReference type="GO" id="GO:0005634">
    <property type="term" value="C:nucleus"/>
    <property type="evidence" value="ECO:0007669"/>
    <property type="project" value="InterPro"/>
</dbReference>
<feature type="active site" description="Proton donor/acceptor" evidence="1">
    <location>
        <position position="541"/>
    </location>
</feature>
<feature type="site" description="Interaction with DNA" evidence="3">
    <location>
        <position position="563"/>
    </location>
</feature>
<dbReference type="Pfam" id="PF06087">
    <property type="entry name" value="Tyr-DNA_phospho"/>
    <property type="match status" value="1"/>
</dbReference>
<feature type="active site" description="Nucleophile" evidence="1">
    <location>
        <position position="296"/>
    </location>
</feature>
<dbReference type="CDD" id="cd09122">
    <property type="entry name" value="PLDc_Tdp1_1"/>
    <property type="match status" value="1"/>
</dbReference>
<feature type="binding site" evidence="2">
    <location>
        <position position="543"/>
    </location>
    <ligand>
        <name>substrate</name>
    </ligand>
</feature>
<feature type="compositionally biased region" description="Basic and acidic residues" evidence="4">
    <location>
        <begin position="133"/>
        <end position="167"/>
    </location>
</feature>
<feature type="region of interest" description="Disordered" evidence="4">
    <location>
        <begin position="16"/>
        <end position="189"/>
    </location>
</feature>
<accession>A0AAD4CVM1</accession>
<reference evidence="5" key="1">
    <citation type="journal article" date="2019" name="Beilstein J. Org. Chem.">
        <title>Nanangenines: drimane sesquiterpenoids as the dominant metabolite cohort of a novel Australian fungus, Aspergillus nanangensis.</title>
        <authorList>
            <person name="Lacey H.J."/>
            <person name="Gilchrist C.L.M."/>
            <person name="Crombie A."/>
            <person name="Kalaitzis J.A."/>
            <person name="Vuong D."/>
            <person name="Rutledge P.J."/>
            <person name="Turner P."/>
            <person name="Pitt J.I."/>
            <person name="Lacey E."/>
            <person name="Chooi Y.H."/>
            <person name="Piggott A.M."/>
        </authorList>
    </citation>
    <scope>NUCLEOTIDE SEQUENCE</scope>
    <source>
        <strain evidence="5">MST-FP2251</strain>
    </source>
</reference>
<dbReference type="Gene3D" id="3.30.870.10">
    <property type="entry name" value="Endonuclease Chain A"/>
    <property type="match status" value="2"/>
</dbReference>
<dbReference type="SMART" id="SM00726">
    <property type="entry name" value="UIM"/>
    <property type="match status" value="2"/>
</dbReference>
<dbReference type="GO" id="GO:0003697">
    <property type="term" value="F:single-stranded DNA binding"/>
    <property type="evidence" value="ECO:0007669"/>
    <property type="project" value="TreeGrafter"/>
</dbReference>
<dbReference type="PANTHER" id="PTHR12415:SF4">
    <property type="entry name" value="TYROSYL-DNA PHOSPHODIESTERASE DOMAIN-CONTAINING PROTEIN"/>
    <property type="match status" value="1"/>
</dbReference>
<dbReference type="Pfam" id="PF02809">
    <property type="entry name" value="UIM"/>
    <property type="match status" value="2"/>
</dbReference>
<sequence>MDDDLDDPDLRAAIAASLGEPLQPDVVDLTADSGDDAVDDVVPIFPKSNSLVGSETDSGDDEENSHHSEDDEESLKKAIALSMQDLPHEADSSGPQNPSVKNDSRETPNELPTDANISSKRQQDSSLMGLLGLDRKQMERERVARLAKRKADDSPTVEQRDAKHPKSENAQAPAPVVNRPNDASFKGTNASSVQFPLGTVKKTWVFGQRRLGDDIKIEEVFQKSDLKVAILSSFLWDTEWVFSKFPNNNVTKATRFLFVMQAKEAAMREQYERETADIPELRLCFPPMEGQINCMHSKLMLLFHPGHLRIAVPSANLTPFDWGESGGIMENTVFLIDLPKITESSSDTTKTSFYHELVYFLKASTLHENMISKLNEYDFSETKRIAFIHTIGGSHTGEAWRRTGHCGLGRAVEALGLQTSSPLNMDIVTSSIGSLTDEFMRSMYLASQGDDGMTEYTIRNVKTVPAHGPSGSTRLIHRNTADEWKERLRVYFPSISVIEGSKGGPMNGGTICFQSKWYSDPKFPRQVLRDCESQRPGLLMHNKADHDGSQCRAWAYVGSGNLSESAWGRLVKDRSTKQPKLNCRNWECGVLVPLIDENPKVVENGANFKVSSSEQSISEANKESANMLDVFDGTIPVPMRLPGARYGPTRKPWFFMETRI</sequence>
<dbReference type="InterPro" id="IPR010347">
    <property type="entry name" value="Tdp1"/>
</dbReference>
<name>A0AAD4CVM1_ASPNN</name>
<gene>
    <name evidence="5" type="ORF">FE257_001656</name>
</gene>
<feature type="binding site" evidence="2">
    <location>
        <position position="298"/>
    </location>
    <ligand>
        <name>substrate</name>
    </ligand>
</feature>
<evidence type="ECO:0000256" key="1">
    <source>
        <dbReference type="PIRSR" id="PIRSR610347-1"/>
    </source>
</evidence>
<dbReference type="GO" id="GO:0003690">
    <property type="term" value="F:double-stranded DNA binding"/>
    <property type="evidence" value="ECO:0007669"/>
    <property type="project" value="TreeGrafter"/>
</dbReference>
<dbReference type="Proteomes" id="UP001194746">
    <property type="component" value="Unassembled WGS sequence"/>
</dbReference>
<comment type="caution">
    <text evidence="5">The sequence shown here is derived from an EMBL/GenBank/DDBJ whole genome shotgun (WGS) entry which is preliminary data.</text>
</comment>
<evidence type="ECO:0000256" key="4">
    <source>
        <dbReference type="SAM" id="MobiDB-lite"/>
    </source>
</evidence>
<protein>
    <submittedName>
        <fullName evidence="5">Uncharacterized protein</fullName>
    </submittedName>
</protein>
<dbReference type="InterPro" id="IPR003903">
    <property type="entry name" value="UIM_dom"/>
</dbReference>
<evidence type="ECO:0000256" key="3">
    <source>
        <dbReference type="PIRSR" id="PIRSR610347-3"/>
    </source>
</evidence>
<keyword evidence="6" id="KW-1185">Reference proteome</keyword>
<feature type="compositionally biased region" description="Polar residues" evidence="4">
    <location>
        <begin position="47"/>
        <end position="56"/>
    </location>
</feature>
<feature type="compositionally biased region" description="Polar residues" evidence="4">
    <location>
        <begin position="115"/>
        <end position="126"/>
    </location>
</feature>
<evidence type="ECO:0000313" key="6">
    <source>
        <dbReference type="Proteomes" id="UP001194746"/>
    </source>
</evidence>